<dbReference type="CDD" id="cd06848">
    <property type="entry name" value="GCS_H"/>
    <property type="match status" value="1"/>
</dbReference>
<gene>
    <name evidence="2" type="primary">gcvH_1</name>
    <name evidence="2" type="ORF">caldi_09800</name>
</gene>
<keyword evidence="1" id="KW-0450">Lipoyl</keyword>
<dbReference type="PROSITE" id="PS00189">
    <property type="entry name" value="LIPOYL"/>
    <property type="match status" value="1"/>
</dbReference>
<organism evidence="2 3">
    <name type="scientific">Caldinitratiruptor microaerophilus</name>
    <dbReference type="NCBI Taxonomy" id="671077"/>
    <lineage>
        <taxon>Bacteria</taxon>
        <taxon>Bacillati</taxon>
        <taxon>Bacillota</taxon>
        <taxon>Clostridia</taxon>
        <taxon>Eubacteriales</taxon>
        <taxon>Symbiobacteriaceae</taxon>
        <taxon>Caldinitratiruptor</taxon>
    </lineage>
</organism>
<reference evidence="2" key="1">
    <citation type="submission" date="2022-03" db="EMBL/GenBank/DDBJ databases">
        <title>Complete genome sequence of Caldinitratiruptor microaerophilus.</title>
        <authorList>
            <person name="Mukaiyama R."/>
            <person name="Nishiyama T."/>
            <person name="Ueda K."/>
        </authorList>
    </citation>
    <scope>NUCLEOTIDE SEQUENCE</scope>
    <source>
        <strain evidence="2">JCM 16183</strain>
    </source>
</reference>
<dbReference type="SUPFAM" id="SSF51230">
    <property type="entry name" value="Single hybrid motif"/>
    <property type="match status" value="1"/>
</dbReference>
<proteinExistence type="predicted"/>
<protein>
    <submittedName>
        <fullName evidence="2">Glycine cleavage system H protein</fullName>
    </submittedName>
</protein>
<dbReference type="GO" id="GO:0005829">
    <property type="term" value="C:cytosol"/>
    <property type="evidence" value="ECO:0007669"/>
    <property type="project" value="TreeGrafter"/>
</dbReference>
<dbReference type="InterPro" id="IPR011053">
    <property type="entry name" value="Single_hybrid_motif"/>
</dbReference>
<dbReference type="InterPro" id="IPR002930">
    <property type="entry name" value="GCV_H"/>
</dbReference>
<dbReference type="Pfam" id="PF01597">
    <property type="entry name" value="GCV_H"/>
    <property type="match status" value="1"/>
</dbReference>
<dbReference type="KEGG" id="cmic:caldi_09800"/>
<dbReference type="PANTHER" id="PTHR11715:SF3">
    <property type="entry name" value="GLYCINE CLEAVAGE SYSTEM H PROTEIN-RELATED"/>
    <property type="match status" value="1"/>
</dbReference>
<accession>A0AA35CM92</accession>
<dbReference type="AlphaFoldDB" id="A0AA35CM92"/>
<dbReference type="EMBL" id="AP025628">
    <property type="protein sequence ID" value="BDG59890.1"/>
    <property type="molecule type" value="Genomic_DNA"/>
</dbReference>
<dbReference type="GO" id="GO:0019464">
    <property type="term" value="P:glycine decarboxylation via glycine cleavage system"/>
    <property type="evidence" value="ECO:0007669"/>
    <property type="project" value="InterPro"/>
</dbReference>
<sequence>MYPDDRRYTHDHVWARRENGGWRVGISEHLARQLTWVTAVRLPRQGTHVERAQDLASIEATKVTWSVPAPFAGRVLSVNAPLSHRLERMQDLKRDPYGEGWLVVLVPDDPGDPERLLDASAYAVHAAGSDGGFPG</sequence>
<name>A0AA35CM92_9FIRM</name>
<dbReference type="InterPro" id="IPR003016">
    <property type="entry name" value="2-oxoA_DH_lipoyl-BS"/>
</dbReference>
<keyword evidence="3" id="KW-1185">Reference proteome</keyword>
<dbReference type="RefSeq" id="WP_264843974.1">
    <property type="nucleotide sequence ID" value="NZ_AP025628.1"/>
</dbReference>
<dbReference type="PANTHER" id="PTHR11715">
    <property type="entry name" value="GLYCINE CLEAVAGE SYSTEM H PROTEIN"/>
    <property type="match status" value="1"/>
</dbReference>
<dbReference type="GO" id="GO:0009249">
    <property type="term" value="P:protein lipoylation"/>
    <property type="evidence" value="ECO:0007669"/>
    <property type="project" value="TreeGrafter"/>
</dbReference>
<evidence type="ECO:0000313" key="3">
    <source>
        <dbReference type="Proteomes" id="UP001163687"/>
    </source>
</evidence>
<dbReference type="Proteomes" id="UP001163687">
    <property type="component" value="Chromosome"/>
</dbReference>
<dbReference type="InterPro" id="IPR033753">
    <property type="entry name" value="GCV_H/Fam206"/>
</dbReference>
<evidence type="ECO:0000313" key="2">
    <source>
        <dbReference type="EMBL" id="BDG59890.1"/>
    </source>
</evidence>
<dbReference type="Gene3D" id="2.40.50.100">
    <property type="match status" value="1"/>
</dbReference>
<evidence type="ECO:0000256" key="1">
    <source>
        <dbReference type="ARBA" id="ARBA00022823"/>
    </source>
</evidence>
<dbReference type="GO" id="GO:0005960">
    <property type="term" value="C:glycine cleavage complex"/>
    <property type="evidence" value="ECO:0007669"/>
    <property type="project" value="InterPro"/>
</dbReference>